<feature type="domain" description="Pyridoxamine 5'-phosphate oxidase N-terminal" evidence="2">
    <location>
        <begin position="5"/>
        <end position="132"/>
    </location>
</feature>
<dbReference type="Proteomes" id="UP000077342">
    <property type="component" value="Unassembled WGS sequence"/>
</dbReference>
<organism evidence="3 4">
    <name type="scientific">Mycobacterium ostraviense</name>
    <dbReference type="NCBI Taxonomy" id="2738409"/>
    <lineage>
        <taxon>Bacteria</taxon>
        <taxon>Bacillati</taxon>
        <taxon>Actinomycetota</taxon>
        <taxon>Actinomycetes</taxon>
        <taxon>Mycobacteriales</taxon>
        <taxon>Mycobacteriaceae</taxon>
        <taxon>Mycobacterium</taxon>
    </lineage>
</organism>
<keyword evidence="4" id="KW-1185">Reference proteome</keyword>
<dbReference type="InterPro" id="IPR011576">
    <property type="entry name" value="Pyridox_Oxase_N"/>
</dbReference>
<evidence type="ECO:0000313" key="3">
    <source>
        <dbReference type="EMBL" id="KZS62148.1"/>
    </source>
</evidence>
<dbReference type="GO" id="GO:0070967">
    <property type="term" value="F:coenzyme F420 binding"/>
    <property type="evidence" value="ECO:0007669"/>
    <property type="project" value="TreeGrafter"/>
</dbReference>
<evidence type="ECO:0000259" key="2">
    <source>
        <dbReference type="Pfam" id="PF01243"/>
    </source>
</evidence>
<dbReference type="SUPFAM" id="SSF50475">
    <property type="entry name" value="FMN-binding split barrel"/>
    <property type="match status" value="1"/>
</dbReference>
<dbReference type="PANTHER" id="PTHR35176">
    <property type="entry name" value="HEME OXYGENASE HI_0854-RELATED"/>
    <property type="match status" value="1"/>
</dbReference>
<dbReference type="InterPro" id="IPR012349">
    <property type="entry name" value="Split_barrel_FMN-bd"/>
</dbReference>
<dbReference type="Gene3D" id="2.30.110.10">
    <property type="entry name" value="Electron Transport, Fmn-binding Protein, Chain A"/>
    <property type="match status" value="1"/>
</dbReference>
<accession>A0A164A6R8</accession>
<dbReference type="AlphaFoldDB" id="A0A164A6R8"/>
<dbReference type="PANTHER" id="PTHR35176:SF6">
    <property type="entry name" value="HEME OXYGENASE HI_0854-RELATED"/>
    <property type="match status" value="1"/>
</dbReference>
<proteinExistence type="predicted"/>
<protein>
    <submittedName>
        <fullName evidence="3">PPOX class F420-dependent enzyme</fullName>
    </submittedName>
</protein>
<dbReference type="InterPro" id="IPR019966">
    <property type="entry name" value="F420-dep_enz_PPOX_Rv3369"/>
</dbReference>
<evidence type="ECO:0000313" key="4">
    <source>
        <dbReference type="Proteomes" id="UP000077342"/>
    </source>
</evidence>
<dbReference type="EMBL" id="LWCI01000110">
    <property type="protein sequence ID" value="KZS62148.1"/>
    <property type="molecule type" value="Genomic_DNA"/>
</dbReference>
<dbReference type="InterPro" id="IPR052019">
    <property type="entry name" value="F420H2_bilvrd_red/Heme_oxyg"/>
</dbReference>
<sequence>MSVELTQEVSSRLTSDHYGWLTTVTKAGQPVPRLVWFYFDGAELTVYTMPGAAKVGHIKARPEVSLNLDSDGNGGGIIVVGGTAAVVATDVDCSDDEPYWAKYREDAAQLGLTEAMAEYSTRLKITPTRLWTTPTG</sequence>
<evidence type="ECO:0000256" key="1">
    <source>
        <dbReference type="ARBA" id="ARBA00023002"/>
    </source>
</evidence>
<gene>
    <name evidence="3" type="ORF">A4G28_18870</name>
</gene>
<dbReference type="Pfam" id="PF01243">
    <property type="entry name" value="PNPOx_N"/>
    <property type="match status" value="1"/>
</dbReference>
<reference evidence="4" key="1">
    <citation type="submission" date="2016-04" db="EMBL/GenBank/DDBJ databases">
        <authorList>
            <person name="Strapagiel D."/>
            <person name="Borowka P."/>
            <person name="Marciniak B."/>
            <person name="Bakula Z."/>
            <person name="Van Ingen J."/>
            <person name="Safianowska A."/>
            <person name="Dziadek J."/>
            <person name="Jagielski T."/>
        </authorList>
    </citation>
    <scope>NUCLEOTIDE SEQUENCE [LARGE SCALE GENOMIC DNA]</scope>
    <source>
        <strain evidence="4">1010001458</strain>
    </source>
</reference>
<name>A0A164A6R8_9MYCO</name>
<dbReference type="GO" id="GO:0016627">
    <property type="term" value="F:oxidoreductase activity, acting on the CH-CH group of donors"/>
    <property type="evidence" value="ECO:0007669"/>
    <property type="project" value="TreeGrafter"/>
</dbReference>
<keyword evidence="1" id="KW-0560">Oxidoreductase</keyword>
<comment type="caution">
    <text evidence="3">The sequence shown here is derived from an EMBL/GenBank/DDBJ whole genome shotgun (WGS) entry which is preliminary data.</text>
</comment>
<dbReference type="NCBIfam" id="TIGR03667">
    <property type="entry name" value="Rv3369"/>
    <property type="match status" value="1"/>
</dbReference>
<dbReference type="RefSeq" id="WP_075511032.1">
    <property type="nucleotide sequence ID" value="NZ_CP089224.1"/>
</dbReference>
<dbReference type="GO" id="GO:0005829">
    <property type="term" value="C:cytosol"/>
    <property type="evidence" value="ECO:0007669"/>
    <property type="project" value="TreeGrafter"/>
</dbReference>